<dbReference type="Pfam" id="PF00583">
    <property type="entry name" value="Acetyltransf_1"/>
    <property type="match status" value="1"/>
</dbReference>
<sequence>MSFWKSNPFVPSWTSFIGQAWSSNPPKLLETLDIRRQVRVPQGSILRAAVAGDFPAIVEFWGRYFSVQKSCRCVLPLAHLQNMVLKGLWEVLVVVREGTYEILGTIVRRRLRGLHIREAKWTEAGVIDYYCVHPAWRKRGIGKALLDAIHNTGGSPMSPQLIFWEGLHPLYPPLSIGVFWARICSRITTDTVTKIINPQECLKEWVKGKRDVWTEQPGEEISFWKTPAGVVTVWNSFHCTVPHGLPIGVVLNGHPAAINALALAPTWGVLLVPRINPLTHDLGDSWTLDSPFQWIGYNLSIGFISSDFPLLGF</sequence>
<dbReference type="InterPro" id="IPR000182">
    <property type="entry name" value="GNAT_dom"/>
</dbReference>
<dbReference type="GO" id="GO:0016747">
    <property type="term" value="F:acyltransferase activity, transferring groups other than amino-acyl groups"/>
    <property type="evidence" value="ECO:0007669"/>
    <property type="project" value="InterPro"/>
</dbReference>
<reference evidence="2" key="1">
    <citation type="journal article" date="2020" name="Nature">
        <title>Giant virus diversity and host interactions through global metagenomics.</title>
        <authorList>
            <person name="Schulz F."/>
            <person name="Roux S."/>
            <person name="Paez-Espino D."/>
            <person name="Jungbluth S."/>
            <person name="Walsh D.A."/>
            <person name="Denef V.J."/>
            <person name="McMahon K.D."/>
            <person name="Konstantinidis K.T."/>
            <person name="Eloe-Fadrosh E.A."/>
            <person name="Kyrpides N.C."/>
            <person name="Woyke T."/>
        </authorList>
    </citation>
    <scope>NUCLEOTIDE SEQUENCE</scope>
    <source>
        <strain evidence="2">GVMAG-S-3300013006-138</strain>
    </source>
</reference>
<accession>A0A6C0KJC9</accession>
<feature type="domain" description="N-acetyltransferase" evidence="1">
    <location>
        <begin position="95"/>
        <end position="149"/>
    </location>
</feature>
<organism evidence="2">
    <name type="scientific">viral metagenome</name>
    <dbReference type="NCBI Taxonomy" id="1070528"/>
    <lineage>
        <taxon>unclassified sequences</taxon>
        <taxon>metagenomes</taxon>
        <taxon>organismal metagenomes</taxon>
    </lineage>
</organism>
<dbReference type="AlphaFoldDB" id="A0A6C0KJC9"/>
<dbReference type="SUPFAM" id="SSF55729">
    <property type="entry name" value="Acyl-CoA N-acyltransferases (Nat)"/>
    <property type="match status" value="1"/>
</dbReference>
<evidence type="ECO:0000313" key="2">
    <source>
        <dbReference type="EMBL" id="QHU18122.1"/>
    </source>
</evidence>
<dbReference type="CDD" id="cd04301">
    <property type="entry name" value="NAT_SF"/>
    <property type="match status" value="1"/>
</dbReference>
<evidence type="ECO:0000259" key="1">
    <source>
        <dbReference type="Pfam" id="PF00583"/>
    </source>
</evidence>
<dbReference type="Gene3D" id="3.40.630.30">
    <property type="match status" value="1"/>
</dbReference>
<protein>
    <recommendedName>
        <fullName evidence="1">N-acetyltransferase domain-containing protein</fullName>
    </recommendedName>
</protein>
<dbReference type="InterPro" id="IPR016181">
    <property type="entry name" value="Acyl_CoA_acyltransferase"/>
</dbReference>
<dbReference type="EMBL" id="MN740925">
    <property type="protein sequence ID" value="QHU18122.1"/>
    <property type="molecule type" value="Genomic_DNA"/>
</dbReference>
<name>A0A6C0KJC9_9ZZZZ</name>
<proteinExistence type="predicted"/>